<name>T1KIP4_TETUR</name>
<evidence type="ECO:0000313" key="3">
    <source>
        <dbReference type="Proteomes" id="UP000015104"/>
    </source>
</evidence>
<dbReference type="HOGENOM" id="CLU_2561235_0_0_1"/>
<reference evidence="2" key="2">
    <citation type="submission" date="2015-06" db="UniProtKB">
        <authorList>
            <consortium name="EnsemblMetazoa"/>
        </authorList>
    </citation>
    <scope>IDENTIFICATION</scope>
</reference>
<proteinExistence type="predicted"/>
<dbReference type="EMBL" id="CAEY01000114">
    <property type="status" value="NOT_ANNOTATED_CDS"/>
    <property type="molecule type" value="Genomic_DNA"/>
</dbReference>
<dbReference type="Proteomes" id="UP000015104">
    <property type="component" value="Unassembled WGS sequence"/>
</dbReference>
<sequence>MDEARRTAKGWNDPPSMEEMVKNRSSTSTNHISTIKKYRSYRTDVTNPPPAPVQYQQYEQPGSNVYLGAPNATSAGTHNYQS</sequence>
<dbReference type="AlphaFoldDB" id="T1KIP4"/>
<feature type="region of interest" description="Disordered" evidence="1">
    <location>
        <begin position="1"/>
        <end position="56"/>
    </location>
</feature>
<dbReference type="EnsemblMetazoa" id="tetur12g02090.1">
    <property type="protein sequence ID" value="tetur12g02090.1"/>
    <property type="gene ID" value="tetur12g02090"/>
</dbReference>
<reference evidence="3" key="1">
    <citation type="submission" date="2011-08" db="EMBL/GenBank/DDBJ databases">
        <authorList>
            <person name="Rombauts S."/>
        </authorList>
    </citation>
    <scope>NUCLEOTIDE SEQUENCE</scope>
    <source>
        <strain evidence="3">London</strain>
    </source>
</reference>
<keyword evidence="3" id="KW-1185">Reference proteome</keyword>
<feature type="compositionally biased region" description="Polar residues" evidence="1">
    <location>
        <begin position="23"/>
        <end position="33"/>
    </location>
</feature>
<organism evidence="2 3">
    <name type="scientific">Tetranychus urticae</name>
    <name type="common">Two-spotted spider mite</name>
    <dbReference type="NCBI Taxonomy" id="32264"/>
    <lineage>
        <taxon>Eukaryota</taxon>
        <taxon>Metazoa</taxon>
        <taxon>Ecdysozoa</taxon>
        <taxon>Arthropoda</taxon>
        <taxon>Chelicerata</taxon>
        <taxon>Arachnida</taxon>
        <taxon>Acari</taxon>
        <taxon>Acariformes</taxon>
        <taxon>Trombidiformes</taxon>
        <taxon>Prostigmata</taxon>
        <taxon>Eleutherengona</taxon>
        <taxon>Raphignathae</taxon>
        <taxon>Tetranychoidea</taxon>
        <taxon>Tetranychidae</taxon>
        <taxon>Tetranychus</taxon>
    </lineage>
</organism>
<protein>
    <submittedName>
        <fullName evidence="2">Uncharacterized protein</fullName>
    </submittedName>
</protein>
<evidence type="ECO:0000313" key="2">
    <source>
        <dbReference type="EnsemblMetazoa" id="tetur12g02090.1"/>
    </source>
</evidence>
<feature type="region of interest" description="Disordered" evidence="1">
    <location>
        <begin position="63"/>
        <end position="82"/>
    </location>
</feature>
<evidence type="ECO:0000256" key="1">
    <source>
        <dbReference type="SAM" id="MobiDB-lite"/>
    </source>
</evidence>
<accession>T1KIP4</accession>
<feature type="compositionally biased region" description="Polar residues" evidence="1">
    <location>
        <begin position="71"/>
        <end position="82"/>
    </location>
</feature>